<feature type="domain" description="6-phosphogluconate dehydrogenase C-terminal" evidence="11">
    <location>
        <begin position="178"/>
        <end position="467"/>
    </location>
</feature>
<dbReference type="Pfam" id="PF00393">
    <property type="entry name" value="6PGD"/>
    <property type="match status" value="1"/>
</dbReference>
<evidence type="ECO:0000256" key="1">
    <source>
        <dbReference type="ARBA" id="ARBA00002526"/>
    </source>
</evidence>
<dbReference type="InterPro" id="IPR006113">
    <property type="entry name" value="6PGDH_Gnd/GntZ"/>
</dbReference>
<evidence type="ECO:0000256" key="2">
    <source>
        <dbReference type="ARBA" id="ARBA00004874"/>
    </source>
</evidence>
<reference evidence="12 13" key="1">
    <citation type="submission" date="2017-03" db="EMBL/GenBank/DDBJ databases">
        <title>Genome comparison of Photorhabdus luminescens strain 0813-124 phase variants.</title>
        <authorList>
            <person name="Chien C.-C."/>
            <person name="Chen W.-J."/>
            <person name="Shih M.-C."/>
            <person name="Hsieh F.-C."/>
        </authorList>
    </citation>
    <scope>NUCLEOTIDE SEQUENCE [LARGE SCALE GENOMIC DNA]</scope>
    <source>
        <strain evidence="12 13">0813-124 phase II</strain>
    </source>
</reference>
<dbReference type="EC" id="1.1.1.44" evidence="4 9"/>
<protein>
    <recommendedName>
        <fullName evidence="5 9">6-phosphogluconate dehydrogenase, decarboxylating</fullName>
        <ecNumber evidence="4 9">1.1.1.44</ecNumber>
    </recommendedName>
</protein>
<evidence type="ECO:0000313" key="13">
    <source>
        <dbReference type="Proteomes" id="UP000693715"/>
    </source>
</evidence>
<keyword evidence="9 10" id="KW-0521">NADP</keyword>
<evidence type="ECO:0000256" key="6">
    <source>
        <dbReference type="ARBA" id="ARBA00023002"/>
    </source>
</evidence>
<dbReference type="SMART" id="SM01350">
    <property type="entry name" value="6PGD"/>
    <property type="match status" value="1"/>
</dbReference>
<dbReference type="InterPro" id="IPR006114">
    <property type="entry name" value="6PGDH_C"/>
</dbReference>
<evidence type="ECO:0000256" key="8">
    <source>
        <dbReference type="ARBA" id="ARBA00048640"/>
    </source>
</evidence>
<comment type="catalytic activity">
    <reaction evidence="8 9 10">
        <text>6-phospho-D-gluconate + NADP(+) = D-ribulose 5-phosphate + CO2 + NADPH</text>
        <dbReference type="Rhea" id="RHEA:10116"/>
        <dbReference type="ChEBI" id="CHEBI:16526"/>
        <dbReference type="ChEBI" id="CHEBI:57783"/>
        <dbReference type="ChEBI" id="CHEBI:58121"/>
        <dbReference type="ChEBI" id="CHEBI:58349"/>
        <dbReference type="ChEBI" id="CHEBI:58759"/>
        <dbReference type="EC" id="1.1.1.44"/>
    </reaction>
</comment>
<organism evidence="12 13">
    <name type="scientific">Photorhabdus akhurstii</name>
    <dbReference type="NCBI Taxonomy" id="171438"/>
    <lineage>
        <taxon>Bacteria</taxon>
        <taxon>Pseudomonadati</taxon>
        <taxon>Pseudomonadota</taxon>
        <taxon>Gammaproteobacteria</taxon>
        <taxon>Enterobacterales</taxon>
        <taxon>Morganellaceae</taxon>
        <taxon>Photorhabdus</taxon>
    </lineage>
</organism>
<dbReference type="InterPro" id="IPR006184">
    <property type="entry name" value="6PGdom_BS"/>
</dbReference>
<proteinExistence type="inferred from homology"/>
<keyword evidence="13" id="KW-1185">Reference proteome</keyword>
<keyword evidence="6 9" id="KW-0560">Oxidoreductase</keyword>
<evidence type="ECO:0000259" key="11">
    <source>
        <dbReference type="SMART" id="SM01350"/>
    </source>
</evidence>
<dbReference type="InterPro" id="IPR006115">
    <property type="entry name" value="6PGDH_NADP-bd"/>
</dbReference>
<evidence type="ECO:0000256" key="10">
    <source>
        <dbReference type="RuleBase" id="RU000485"/>
    </source>
</evidence>
<evidence type="ECO:0000256" key="4">
    <source>
        <dbReference type="ARBA" id="ARBA00013011"/>
    </source>
</evidence>
<dbReference type="EMBL" id="CP020335">
    <property type="protein sequence ID" value="QXF33091.1"/>
    <property type="molecule type" value="Genomic_DNA"/>
</dbReference>
<evidence type="ECO:0000256" key="5">
    <source>
        <dbReference type="ARBA" id="ARBA00018193"/>
    </source>
</evidence>
<dbReference type="Proteomes" id="UP000693715">
    <property type="component" value="Chromosome"/>
</dbReference>
<comment type="function">
    <text evidence="1 9">Catalyzes the oxidative decarboxylation of 6-phosphogluconate to ribulose 5-phosphate and CO(2), with concomitant reduction of NADP to NADPH.</text>
</comment>
<evidence type="ECO:0000256" key="3">
    <source>
        <dbReference type="ARBA" id="ARBA00011738"/>
    </source>
</evidence>
<evidence type="ECO:0000313" key="12">
    <source>
        <dbReference type="EMBL" id="QXF33091.1"/>
    </source>
</evidence>
<dbReference type="PIRSF" id="PIRSF000109">
    <property type="entry name" value="6PGD"/>
    <property type="match status" value="1"/>
</dbReference>
<dbReference type="RefSeq" id="WP_217471251.1">
    <property type="nucleotide sequence ID" value="NZ_CP020335.1"/>
</dbReference>
<dbReference type="InterPro" id="IPR006183">
    <property type="entry name" value="Pgluconate_DH"/>
</dbReference>
<comment type="subunit">
    <text evidence="3 9">Homodimer.</text>
</comment>
<dbReference type="Pfam" id="PF03446">
    <property type="entry name" value="NAD_binding_2"/>
    <property type="match status" value="1"/>
</dbReference>
<sequence>MSKQQIGVVGMAVMGRNLALNIESRGYSVSIFNRSSDKTDEVIAENPGKKLVPSYTIEEFVDSLEKPRRILLMVKAGEATDKTIASLTPHLDKGDILIDGGNTYFQDTIRRNRELSAQGFNFIGTGVSGGEEGALKGPSIMPGGQKEAYELVAPILQEIAAKAEGEPCVAYIGPDGAGHYVKMVHNGIEYGDMQLIAEAYSLLKNALNLSNEELSEIFTDWNNGELSSYLIEITADIFRKKDEAGQYLVDVILDEAANKGTGKWTSQSSLDLGIPVTLITESVFARYISSLKDQRMAAAKILSGPEAQPFKGDKAEFIEKVRRALYLGKIVSYAQGFQQLKAASDEYQWDLNYGEIAGIFRAGCIIRAQFLQKITDAYNENADIANLLLAPYFKKIADEYQQALRDVVSYGVQNGIPTPTFSAAISYYDSYRSAVLPANLIQAQRDYFGAHTYKRTDKEGVFHTEWME</sequence>
<comment type="similarity">
    <text evidence="9 10">Belongs to the 6-phosphogluconate dehydrogenase family.</text>
</comment>
<keyword evidence="7 9" id="KW-0570">Pentose shunt</keyword>
<accession>A0ABX8LRP7</accession>
<keyword evidence="10" id="KW-0311">Gluconate utilization</keyword>
<dbReference type="PROSITE" id="PS00461">
    <property type="entry name" value="6PGD"/>
    <property type="match status" value="1"/>
</dbReference>
<name>A0ABX8LRP7_9GAMM</name>
<evidence type="ECO:0000256" key="9">
    <source>
        <dbReference type="PIRNR" id="PIRNR000109"/>
    </source>
</evidence>
<evidence type="ECO:0000256" key="7">
    <source>
        <dbReference type="ARBA" id="ARBA00023126"/>
    </source>
</evidence>
<gene>
    <name evidence="12" type="ORF">B0X70_08095</name>
</gene>
<comment type="pathway">
    <text evidence="2 9 10">Carbohydrate degradation; pentose phosphate pathway; D-ribulose 5-phosphate from D-glucose 6-phosphate (oxidative stage): step 3/3.</text>
</comment>
<dbReference type="NCBIfam" id="TIGR00873">
    <property type="entry name" value="gnd"/>
    <property type="match status" value="1"/>
</dbReference>
<dbReference type="PANTHER" id="PTHR11811">
    <property type="entry name" value="6-PHOSPHOGLUCONATE DEHYDROGENASE"/>
    <property type="match status" value="1"/>
</dbReference>
<dbReference type="NCBIfam" id="NF006765">
    <property type="entry name" value="PRK09287.1"/>
    <property type="match status" value="1"/>
</dbReference>